<protein>
    <submittedName>
        <fullName evidence="2">Sex pilus assembly protein TrhW</fullName>
    </submittedName>
</protein>
<evidence type="ECO:0000313" key="2">
    <source>
        <dbReference type="EMBL" id="SPZ00266.1"/>
    </source>
</evidence>
<dbReference type="Pfam" id="PF09673">
    <property type="entry name" value="TrbC_Ftype"/>
    <property type="match status" value="1"/>
</dbReference>
<reference evidence="2 3" key="1">
    <citation type="submission" date="2018-06" db="EMBL/GenBank/DDBJ databases">
        <authorList>
            <consortium name="Pathogen Informatics"/>
            <person name="Doyle S."/>
        </authorList>
    </citation>
    <scope>NUCLEOTIDE SEQUENCE [LARGE SCALE GENOMIC DNA]</scope>
    <source>
        <strain evidence="2 3">NCTC11842</strain>
    </source>
</reference>
<feature type="signal peptide" evidence="1">
    <location>
        <begin position="1"/>
        <end position="23"/>
    </location>
</feature>
<dbReference type="InterPro" id="IPR019106">
    <property type="entry name" value="T4SS_TrbC"/>
</dbReference>
<evidence type="ECO:0000313" key="3">
    <source>
        <dbReference type="Proteomes" id="UP000250443"/>
    </source>
</evidence>
<dbReference type="AlphaFoldDB" id="A0A2X2C413"/>
<keyword evidence="1" id="KW-0732">Signal</keyword>
<sequence>MDAHIPFSRAMLALSLVLGAAQAASGADLPDLANMPPEIEQGRDLRTFLTPRQDTEKSTVVGSTHLGSTALTAEDQAIVEQGEAIKQGAGASIDLKSMANPSMDKAMGEATELVRSMEETDPTLRAAKMEARKNETYAHHSMLLFVSLSLGKAALKEVFEMASERQDVVLVFRGVPEGMKLDEGMKHYQHLIAEYDPLPNLVIDPTLYRDFKVVEVPTIIAMDDTAHNEFVDRKVLARVEGLSSPEWLEKQVADGQTGDQGRRGPVMEIAEQDLIQMMQERVASVDWEAKKQAAVGRFWQKQQFNYIPPASHSRTRTIDPSVTVLQDLAGADGKVLVNAGTVLNPLDQVPFTQALVIFDPSVPGQMKILDRVLPELAKQPNIRQLTYLATQMDKEQGWEGYTNLSNRFEAPVYLVTKEIIERFEIEHTPSIVTSDGKVFVVKELTAKDGSAL</sequence>
<proteinExistence type="predicted"/>
<dbReference type="RefSeq" id="WP_139272297.1">
    <property type="nucleotide sequence ID" value="NZ_FQYS01000024.1"/>
</dbReference>
<dbReference type="EMBL" id="UAUF01000002">
    <property type="protein sequence ID" value="SPZ00266.1"/>
    <property type="molecule type" value="Genomic_DNA"/>
</dbReference>
<evidence type="ECO:0000256" key="1">
    <source>
        <dbReference type="SAM" id="SignalP"/>
    </source>
</evidence>
<accession>A0A2X2C413</accession>
<feature type="chain" id="PRO_5015840241" evidence="1">
    <location>
        <begin position="24"/>
        <end position="452"/>
    </location>
</feature>
<dbReference type="Proteomes" id="UP000250443">
    <property type="component" value="Unassembled WGS sequence"/>
</dbReference>
<organism evidence="2 3">
    <name type="scientific">Pseudomonas luteola</name>
    <dbReference type="NCBI Taxonomy" id="47886"/>
    <lineage>
        <taxon>Bacteria</taxon>
        <taxon>Pseudomonadati</taxon>
        <taxon>Pseudomonadota</taxon>
        <taxon>Gammaproteobacteria</taxon>
        <taxon>Pseudomonadales</taxon>
        <taxon>Pseudomonadaceae</taxon>
        <taxon>Pseudomonas</taxon>
    </lineage>
</organism>
<gene>
    <name evidence="2" type="primary">trhW</name>
    <name evidence="2" type="ORF">NCTC11842_00411</name>
</gene>
<name>A0A2X2C413_PSELU</name>